<keyword evidence="3" id="KW-1185">Reference proteome</keyword>
<accession>A0A941IF67</accession>
<reference evidence="2" key="1">
    <citation type="submission" date="2021-04" db="EMBL/GenBank/DDBJ databases">
        <title>novel species isolated from subtropical streams in China.</title>
        <authorList>
            <person name="Lu H."/>
        </authorList>
    </citation>
    <scope>NUCLEOTIDE SEQUENCE</scope>
    <source>
        <strain evidence="2">FT137W</strain>
    </source>
</reference>
<name>A0A941IF67_9BURK</name>
<organism evidence="2 3">
    <name type="scientific">Undibacterium fentianense</name>
    <dbReference type="NCBI Taxonomy" id="2828728"/>
    <lineage>
        <taxon>Bacteria</taxon>
        <taxon>Pseudomonadati</taxon>
        <taxon>Pseudomonadota</taxon>
        <taxon>Betaproteobacteria</taxon>
        <taxon>Burkholderiales</taxon>
        <taxon>Oxalobacteraceae</taxon>
        <taxon>Undibacterium</taxon>
    </lineage>
</organism>
<feature type="transmembrane region" description="Helical" evidence="1">
    <location>
        <begin position="5"/>
        <end position="22"/>
    </location>
</feature>
<feature type="transmembrane region" description="Helical" evidence="1">
    <location>
        <begin position="28"/>
        <end position="45"/>
    </location>
</feature>
<keyword evidence="1" id="KW-0472">Membrane</keyword>
<keyword evidence="1" id="KW-1133">Transmembrane helix</keyword>
<dbReference type="RefSeq" id="WP_212675210.1">
    <property type="nucleotide sequence ID" value="NZ_JAGSPJ010000003.1"/>
</dbReference>
<gene>
    <name evidence="2" type="ORF">KDM90_08685</name>
</gene>
<sequence length="176" mass="20773">MLKLLAKMIVTFGLCYLGWNFFERMRVGYGPIGLLIPCMFLVHLYPRDLMNIVSWIKRRAYHSAVFQWHGKYYSFDGHQIRFYLIEQVVWMPLVDVERILEPKLQAHEISMLGNACQSIPEHSMRGLTEEALMRLLVTRTEGGHTNYKMIRFKRWLLTSALDNVKRLPKSAIKNLR</sequence>
<protein>
    <submittedName>
        <fullName evidence="2">Uncharacterized protein</fullName>
    </submittedName>
</protein>
<comment type="caution">
    <text evidence="2">The sequence shown here is derived from an EMBL/GenBank/DDBJ whole genome shotgun (WGS) entry which is preliminary data.</text>
</comment>
<dbReference type="EMBL" id="JAGSPJ010000003">
    <property type="protein sequence ID" value="MBR7800072.1"/>
    <property type="molecule type" value="Genomic_DNA"/>
</dbReference>
<evidence type="ECO:0000256" key="1">
    <source>
        <dbReference type="SAM" id="Phobius"/>
    </source>
</evidence>
<dbReference type="AlphaFoldDB" id="A0A941IF67"/>
<keyword evidence="1" id="KW-0812">Transmembrane</keyword>
<dbReference type="Proteomes" id="UP000678545">
    <property type="component" value="Unassembled WGS sequence"/>
</dbReference>
<evidence type="ECO:0000313" key="2">
    <source>
        <dbReference type="EMBL" id="MBR7800072.1"/>
    </source>
</evidence>
<proteinExistence type="predicted"/>
<evidence type="ECO:0000313" key="3">
    <source>
        <dbReference type="Proteomes" id="UP000678545"/>
    </source>
</evidence>